<dbReference type="InterPro" id="IPR010869">
    <property type="entry name" value="DUF1501"/>
</dbReference>
<reference evidence="1 2" key="1">
    <citation type="submission" date="2019-02" db="EMBL/GenBank/DDBJ databases">
        <title>Deep-cultivation of Planctomycetes and their phenomic and genomic characterization uncovers novel biology.</title>
        <authorList>
            <person name="Wiegand S."/>
            <person name="Jogler M."/>
            <person name="Boedeker C."/>
            <person name="Pinto D."/>
            <person name="Vollmers J."/>
            <person name="Rivas-Marin E."/>
            <person name="Kohn T."/>
            <person name="Peeters S.H."/>
            <person name="Heuer A."/>
            <person name="Rast P."/>
            <person name="Oberbeckmann S."/>
            <person name="Bunk B."/>
            <person name="Jeske O."/>
            <person name="Meyerdierks A."/>
            <person name="Storesund J.E."/>
            <person name="Kallscheuer N."/>
            <person name="Luecker S."/>
            <person name="Lage O.M."/>
            <person name="Pohl T."/>
            <person name="Merkel B.J."/>
            <person name="Hornburger P."/>
            <person name="Mueller R.-W."/>
            <person name="Bruemmer F."/>
            <person name="Labrenz M."/>
            <person name="Spormann A.M."/>
            <person name="Op Den Camp H."/>
            <person name="Overmann J."/>
            <person name="Amann R."/>
            <person name="Jetten M.S.M."/>
            <person name="Mascher T."/>
            <person name="Medema M.H."/>
            <person name="Devos D.P."/>
            <person name="Kaster A.-K."/>
            <person name="Ovreas L."/>
            <person name="Rohde M."/>
            <person name="Galperin M.Y."/>
            <person name="Jogler C."/>
        </authorList>
    </citation>
    <scope>NUCLEOTIDE SEQUENCE [LARGE SCALE GENOMIC DNA]</scope>
    <source>
        <strain evidence="1 2">Pla52n</strain>
    </source>
</reference>
<sequence length="412" mass="44705">MNHSFKRRRFIKDALAGSIAATSLWAIDSVAPDVLCQAAMAARSDHNVLVVVEMAGGNDGLNTIVPHSHDEYKKSRPKLAIAKADVLSIDGELGMHPSMTGFAQLLERGAFAVVQGVGYPDPNRSHFESMDIWHSCRRKTESRENGWLGRYLESARDAAGGDPPAIHFGSEKQPFALMSRDVRVPSIQSLAQFRLRGNDSVDLPETLESLSQADAADPSDLLGFIQTSTSSAIAASKRMESSRGGSKTAETFPQTGLGQKLGTVAELIASGIQSHVYYVRIDGFDTHANQPDAHTALLREVSDAVTAFTNEMIAQGNGERVLTMCFSEFGRRVAENASDGTDHGTAGPIFFAGQRVRSGTIGHLPSLTDLDNGDLKFHTDFRQVYATVLRQWLQCDPQPILGGKYAKIELFS</sequence>
<dbReference type="PANTHER" id="PTHR43737">
    <property type="entry name" value="BLL7424 PROTEIN"/>
    <property type="match status" value="1"/>
</dbReference>
<protein>
    <recommendedName>
        <fullName evidence="3">DUF1501 domain-containing protein</fullName>
    </recommendedName>
</protein>
<evidence type="ECO:0008006" key="3">
    <source>
        <dbReference type="Google" id="ProtNLM"/>
    </source>
</evidence>
<gene>
    <name evidence="1" type="ORF">Pla52n_47000</name>
</gene>
<comment type="caution">
    <text evidence="1">The sequence shown here is derived from an EMBL/GenBank/DDBJ whole genome shotgun (WGS) entry which is preliminary data.</text>
</comment>
<proteinExistence type="predicted"/>
<dbReference type="AlphaFoldDB" id="A0A5C6AQI0"/>
<dbReference type="EMBL" id="SJPN01000005">
    <property type="protein sequence ID" value="TWU01326.1"/>
    <property type="molecule type" value="Genomic_DNA"/>
</dbReference>
<dbReference type="PANTHER" id="PTHR43737:SF1">
    <property type="entry name" value="DUF1501 DOMAIN-CONTAINING PROTEIN"/>
    <property type="match status" value="1"/>
</dbReference>
<dbReference type="Proteomes" id="UP000320176">
    <property type="component" value="Unassembled WGS sequence"/>
</dbReference>
<dbReference type="PROSITE" id="PS51318">
    <property type="entry name" value="TAT"/>
    <property type="match status" value="1"/>
</dbReference>
<dbReference type="Pfam" id="PF07394">
    <property type="entry name" value="DUF1501"/>
    <property type="match status" value="1"/>
</dbReference>
<accession>A0A5C6AQI0</accession>
<organism evidence="1 2">
    <name type="scientific">Stieleria varia</name>
    <dbReference type="NCBI Taxonomy" id="2528005"/>
    <lineage>
        <taxon>Bacteria</taxon>
        <taxon>Pseudomonadati</taxon>
        <taxon>Planctomycetota</taxon>
        <taxon>Planctomycetia</taxon>
        <taxon>Pirellulales</taxon>
        <taxon>Pirellulaceae</taxon>
        <taxon>Stieleria</taxon>
    </lineage>
</organism>
<dbReference type="InterPro" id="IPR006311">
    <property type="entry name" value="TAT_signal"/>
</dbReference>
<name>A0A5C6AQI0_9BACT</name>
<evidence type="ECO:0000313" key="1">
    <source>
        <dbReference type="EMBL" id="TWU01326.1"/>
    </source>
</evidence>
<keyword evidence="2" id="KW-1185">Reference proteome</keyword>
<dbReference type="RefSeq" id="WP_197454846.1">
    <property type="nucleotide sequence ID" value="NZ_CP151726.1"/>
</dbReference>
<evidence type="ECO:0000313" key="2">
    <source>
        <dbReference type="Proteomes" id="UP000320176"/>
    </source>
</evidence>